<keyword evidence="1" id="KW-0677">Repeat</keyword>
<dbReference type="SUPFAM" id="SSF82185">
    <property type="entry name" value="Histone H3 K4-specific methyltransferase SET7/9 N-terminal domain"/>
    <property type="match status" value="3"/>
</dbReference>
<proteinExistence type="predicted"/>
<organism evidence="2 3">
    <name type="scientific">Acanthamoeba castellanii (strain ATCC 30010 / Neff)</name>
    <dbReference type="NCBI Taxonomy" id="1257118"/>
    <lineage>
        <taxon>Eukaryota</taxon>
        <taxon>Amoebozoa</taxon>
        <taxon>Discosea</taxon>
        <taxon>Longamoebia</taxon>
        <taxon>Centramoebida</taxon>
        <taxon>Acanthamoebidae</taxon>
        <taxon>Acanthamoeba</taxon>
    </lineage>
</organism>
<dbReference type="VEuPathDB" id="AmoebaDB:ACA1_289160"/>
<protein>
    <submittedName>
        <fullName evidence="2">MORN repeatcontaining protein</fullName>
    </submittedName>
</protein>
<accession>L8HHY9</accession>
<evidence type="ECO:0000313" key="3">
    <source>
        <dbReference type="Proteomes" id="UP000011083"/>
    </source>
</evidence>
<dbReference type="PANTHER" id="PTHR23084">
    <property type="entry name" value="PHOSPHATIDYLINOSITOL-4-PHOSPHATE 5-KINASE RELATED"/>
    <property type="match status" value="1"/>
</dbReference>
<keyword evidence="3" id="KW-1185">Reference proteome</keyword>
<dbReference type="Pfam" id="PF02493">
    <property type="entry name" value="MORN"/>
    <property type="match status" value="8"/>
</dbReference>
<dbReference type="PANTHER" id="PTHR23084:SF263">
    <property type="entry name" value="MORN REPEAT-CONTAINING PROTEIN 1"/>
    <property type="match status" value="1"/>
</dbReference>
<dbReference type="STRING" id="1257118.L8HHY9"/>
<dbReference type="InterPro" id="IPR003409">
    <property type="entry name" value="MORN"/>
</dbReference>
<dbReference type="RefSeq" id="XP_004367939.1">
    <property type="nucleotide sequence ID" value="XM_004367882.1"/>
</dbReference>
<reference evidence="2 3" key="1">
    <citation type="journal article" date="2013" name="Genome Biol.">
        <title>Genome of Acanthamoeba castellanii highlights extensive lateral gene transfer and early evolution of tyrosine kinase signaling.</title>
        <authorList>
            <person name="Clarke M."/>
            <person name="Lohan A.J."/>
            <person name="Liu B."/>
            <person name="Lagkouvardos I."/>
            <person name="Roy S."/>
            <person name="Zafar N."/>
            <person name="Bertelli C."/>
            <person name="Schilde C."/>
            <person name="Kianianmomeni A."/>
            <person name="Burglin T.R."/>
            <person name="Frech C."/>
            <person name="Turcotte B."/>
            <person name="Kopec K.O."/>
            <person name="Synnott J.M."/>
            <person name="Choo C."/>
            <person name="Paponov I."/>
            <person name="Finkler A."/>
            <person name="Soon Heng Tan C."/>
            <person name="Hutchins A.P."/>
            <person name="Weinmeier T."/>
            <person name="Rattei T."/>
            <person name="Chu J.S."/>
            <person name="Gimenez G."/>
            <person name="Irimia M."/>
            <person name="Rigden D.J."/>
            <person name="Fitzpatrick D.A."/>
            <person name="Lorenzo-Morales J."/>
            <person name="Bateman A."/>
            <person name="Chiu C.H."/>
            <person name="Tang P."/>
            <person name="Hegemann P."/>
            <person name="Fromm H."/>
            <person name="Raoult D."/>
            <person name="Greub G."/>
            <person name="Miranda-Saavedra D."/>
            <person name="Chen N."/>
            <person name="Nash P."/>
            <person name="Ginger M.L."/>
            <person name="Horn M."/>
            <person name="Schaap P."/>
            <person name="Caler L."/>
            <person name="Loftus B."/>
        </authorList>
    </citation>
    <scope>NUCLEOTIDE SEQUENCE [LARGE SCALE GENOMIC DNA]</scope>
    <source>
        <strain evidence="2 3">Neff</strain>
    </source>
</reference>
<name>L8HHY9_ACACF</name>
<dbReference type="AlphaFoldDB" id="L8HHY9"/>
<dbReference type="SMART" id="SM00698">
    <property type="entry name" value="MORN"/>
    <property type="match status" value="8"/>
</dbReference>
<dbReference type="OrthoDB" id="18857at2759"/>
<dbReference type="GeneID" id="14926228"/>
<dbReference type="OMA" id="IVYEGEM"/>
<sequence>MLAGSTTWLMAVRTKADGRTFVEGVFEGEGKMTFDDGTVLEGTWQSGSMVKGKQTRVEDGLLYVGDFKDSLFHGHGMAKSSDQLYEGEWRNGEPCGRGLLKDSLNGIVYEGEMMGGRPHGRGKETNSRKGHVYEGDLRYGMKEGHGRLTYTNGSVYEGQFQNDVPEGRGKFTRANGDTYEGEWRRGKQWGKGRLVSENGMKAHEGHWSDGVLHGEGKEISLSDGTILREGVWEKGKFTLPPVIAL</sequence>
<gene>
    <name evidence="2" type="ORF">ACA1_289160</name>
</gene>
<dbReference type="EMBL" id="KB007805">
    <property type="protein sequence ID" value="ELR25184.1"/>
    <property type="molecule type" value="Genomic_DNA"/>
</dbReference>
<dbReference type="KEGG" id="acan:ACA1_289160"/>
<evidence type="ECO:0000256" key="1">
    <source>
        <dbReference type="ARBA" id="ARBA00022737"/>
    </source>
</evidence>
<dbReference type="Gene3D" id="2.20.110.10">
    <property type="entry name" value="Histone H3 K4-specific methyltransferase SET7/9 N-terminal domain"/>
    <property type="match status" value="3"/>
</dbReference>
<dbReference type="Proteomes" id="UP000011083">
    <property type="component" value="Unassembled WGS sequence"/>
</dbReference>
<evidence type="ECO:0000313" key="2">
    <source>
        <dbReference type="EMBL" id="ELR25184.1"/>
    </source>
</evidence>